<keyword evidence="6 9" id="KW-1133">Transmembrane helix</keyword>
<evidence type="ECO:0000256" key="7">
    <source>
        <dbReference type="ARBA" id="ARBA00023010"/>
    </source>
</evidence>
<feature type="transmembrane region" description="Helical" evidence="9">
    <location>
        <begin position="50"/>
        <end position="71"/>
    </location>
</feature>
<dbReference type="GO" id="GO:0005886">
    <property type="term" value="C:plasma membrane"/>
    <property type="evidence" value="ECO:0007669"/>
    <property type="project" value="UniProtKB-SubCell"/>
</dbReference>
<accession>A0A1F5HM14</accession>
<keyword evidence="3 9" id="KW-0813">Transport</keyword>
<evidence type="ECO:0000256" key="3">
    <source>
        <dbReference type="ARBA" id="ARBA00022448"/>
    </source>
</evidence>
<keyword evidence="9" id="KW-1003">Cell membrane</keyword>
<dbReference type="NCBIfam" id="TIGR00810">
    <property type="entry name" value="secG"/>
    <property type="match status" value="1"/>
</dbReference>
<dbReference type="EMBL" id="MFBQ01000013">
    <property type="protein sequence ID" value="OGE05055.1"/>
    <property type="molecule type" value="Genomic_DNA"/>
</dbReference>
<organism evidence="10 11">
    <name type="scientific">Candidatus Curtissbacteria bacterium RIFCSPLOWO2_01_FULL_41_18</name>
    <dbReference type="NCBI Taxonomy" id="1797727"/>
    <lineage>
        <taxon>Bacteria</taxon>
        <taxon>Candidatus Curtissiibacteriota</taxon>
    </lineage>
</organism>
<reference evidence="10 11" key="1">
    <citation type="journal article" date="2016" name="Nat. Commun.">
        <title>Thousands of microbial genomes shed light on interconnected biogeochemical processes in an aquifer system.</title>
        <authorList>
            <person name="Anantharaman K."/>
            <person name="Brown C.T."/>
            <person name="Hug L.A."/>
            <person name="Sharon I."/>
            <person name="Castelle C.J."/>
            <person name="Probst A.J."/>
            <person name="Thomas B.C."/>
            <person name="Singh A."/>
            <person name="Wilkins M.J."/>
            <person name="Karaoz U."/>
            <person name="Brodie E.L."/>
            <person name="Williams K.H."/>
            <person name="Hubbard S.S."/>
            <person name="Banfield J.F."/>
        </authorList>
    </citation>
    <scope>NUCLEOTIDE SEQUENCE [LARGE SCALE GENOMIC DNA]</scope>
</reference>
<sequence length="72" mass="7926">MKNILLVLQIIVSVLLILVILLQSKGTGLGTVFGGSGSIYRSKRGIEKLFIYLTILLALSFFLISVLQVIIY</sequence>
<protein>
    <recommendedName>
        <fullName evidence="9">Protein-export membrane protein SecG</fullName>
    </recommendedName>
</protein>
<keyword evidence="8 9" id="KW-0472">Membrane</keyword>
<name>A0A1F5HM14_9BACT</name>
<dbReference type="STRING" id="1797727.A3B51_03415"/>
<keyword evidence="4 9" id="KW-0812">Transmembrane</keyword>
<comment type="caution">
    <text evidence="10">The sequence shown here is derived from an EMBL/GenBank/DDBJ whole genome shotgun (WGS) entry which is preliminary data.</text>
</comment>
<dbReference type="GO" id="GO:0015450">
    <property type="term" value="F:protein-transporting ATPase activity"/>
    <property type="evidence" value="ECO:0007669"/>
    <property type="project" value="UniProtKB-UniRule"/>
</dbReference>
<evidence type="ECO:0000256" key="2">
    <source>
        <dbReference type="ARBA" id="ARBA00008445"/>
    </source>
</evidence>
<gene>
    <name evidence="10" type="ORF">A3B51_03415</name>
</gene>
<evidence type="ECO:0000256" key="8">
    <source>
        <dbReference type="ARBA" id="ARBA00023136"/>
    </source>
</evidence>
<evidence type="ECO:0000256" key="1">
    <source>
        <dbReference type="ARBA" id="ARBA00004141"/>
    </source>
</evidence>
<dbReference type="GO" id="GO:0009306">
    <property type="term" value="P:protein secretion"/>
    <property type="evidence" value="ECO:0007669"/>
    <property type="project" value="UniProtKB-UniRule"/>
</dbReference>
<evidence type="ECO:0000313" key="10">
    <source>
        <dbReference type="EMBL" id="OGE05055.1"/>
    </source>
</evidence>
<comment type="similarity">
    <text evidence="2 9">Belongs to the SecG family.</text>
</comment>
<evidence type="ECO:0000256" key="5">
    <source>
        <dbReference type="ARBA" id="ARBA00022927"/>
    </source>
</evidence>
<evidence type="ECO:0000256" key="6">
    <source>
        <dbReference type="ARBA" id="ARBA00022989"/>
    </source>
</evidence>
<evidence type="ECO:0000256" key="9">
    <source>
        <dbReference type="RuleBase" id="RU365087"/>
    </source>
</evidence>
<dbReference type="AlphaFoldDB" id="A0A1F5HM14"/>
<comment type="function">
    <text evidence="9">Involved in protein export. Participates in an early event of protein translocation.</text>
</comment>
<keyword evidence="5 9" id="KW-0653">Protein transport</keyword>
<dbReference type="Pfam" id="PF03840">
    <property type="entry name" value="SecG"/>
    <property type="match status" value="1"/>
</dbReference>
<comment type="caution">
    <text evidence="9">Lacks conserved residue(s) required for the propagation of feature annotation.</text>
</comment>
<comment type="subcellular location">
    <subcellularLocation>
        <location evidence="9">Cell membrane</location>
        <topology evidence="9">Multi-pass membrane protein</topology>
    </subcellularLocation>
    <subcellularLocation>
        <location evidence="1">Membrane</location>
        <topology evidence="1">Multi-pass membrane protein</topology>
    </subcellularLocation>
</comment>
<dbReference type="InterPro" id="IPR004692">
    <property type="entry name" value="SecG"/>
</dbReference>
<proteinExistence type="inferred from homology"/>
<evidence type="ECO:0000313" key="11">
    <source>
        <dbReference type="Proteomes" id="UP000176780"/>
    </source>
</evidence>
<dbReference type="PRINTS" id="PR01651">
    <property type="entry name" value="SECGEXPORT"/>
</dbReference>
<evidence type="ECO:0000256" key="4">
    <source>
        <dbReference type="ARBA" id="ARBA00022692"/>
    </source>
</evidence>
<dbReference type="Proteomes" id="UP000176780">
    <property type="component" value="Unassembled WGS sequence"/>
</dbReference>
<keyword evidence="7 9" id="KW-0811">Translocation</keyword>